<keyword evidence="1" id="KW-0732">Signal</keyword>
<dbReference type="Gene3D" id="3.30.70.100">
    <property type="match status" value="1"/>
</dbReference>
<dbReference type="AlphaFoldDB" id="A0A0D8BU58"/>
<reference evidence="3 4" key="1">
    <citation type="submission" date="2015-01" db="EMBL/GenBank/DDBJ databases">
        <authorList>
            <person name="Filippidou S."/>
            <person name="Jeanneret N."/>
            <person name="Russel-Delif L."/>
            <person name="Junier T."/>
            <person name="Wunderlin T."/>
            <person name="Molina V."/>
            <person name="Johnson S.L."/>
            <person name="Davenport K.W."/>
            <person name="Chain P.S."/>
            <person name="Dorador C."/>
            <person name="Junier P."/>
        </authorList>
    </citation>
    <scope>NUCLEOTIDE SEQUENCE [LARGE SCALE GENOMIC DNA]</scope>
    <source>
        <strain evidence="3 4">Et7/4</strain>
    </source>
</reference>
<feature type="signal peptide" evidence="1">
    <location>
        <begin position="1"/>
        <end position="27"/>
    </location>
</feature>
<dbReference type="CDD" id="cd00371">
    <property type="entry name" value="HMA"/>
    <property type="match status" value="1"/>
</dbReference>
<dbReference type="InterPro" id="IPR036163">
    <property type="entry name" value="HMA_dom_sf"/>
</dbReference>
<dbReference type="Pfam" id="PF00403">
    <property type="entry name" value="HMA"/>
    <property type="match status" value="1"/>
</dbReference>
<feature type="chain" id="PRO_5002327327" evidence="1">
    <location>
        <begin position="28"/>
        <end position="102"/>
    </location>
</feature>
<gene>
    <name evidence="3" type="ORF">LG52_2448</name>
</gene>
<feature type="domain" description="HMA" evidence="2">
    <location>
        <begin position="34"/>
        <end position="102"/>
    </location>
</feature>
<dbReference type="PROSITE" id="PS50846">
    <property type="entry name" value="HMA_2"/>
    <property type="match status" value="1"/>
</dbReference>
<dbReference type="OrthoDB" id="2925385at2"/>
<name>A0A0D8BU58_GEOKU</name>
<evidence type="ECO:0000259" key="2">
    <source>
        <dbReference type="PROSITE" id="PS50846"/>
    </source>
</evidence>
<evidence type="ECO:0000313" key="4">
    <source>
        <dbReference type="Proteomes" id="UP000032522"/>
    </source>
</evidence>
<evidence type="ECO:0000313" key="3">
    <source>
        <dbReference type="EMBL" id="KJE26922.1"/>
    </source>
</evidence>
<sequence>MTYKKTIFSVFFALLLFLSACNNTKNAATTSSDQSVSFTVTKMYCTSCPFVVENAIKSVDGVHNVTVKSIGTEGRVTVFFDDTKTDVKTIKKSVLELGYGIK</sequence>
<evidence type="ECO:0000256" key="1">
    <source>
        <dbReference type="SAM" id="SignalP"/>
    </source>
</evidence>
<dbReference type="GO" id="GO:0046872">
    <property type="term" value="F:metal ion binding"/>
    <property type="evidence" value="ECO:0007669"/>
    <property type="project" value="InterPro"/>
</dbReference>
<proteinExistence type="predicted"/>
<accession>A0A0D8BU58</accession>
<dbReference type="PROSITE" id="PS51257">
    <property type="entry name" value="PROKAR_LIPOPROTEIN"/>
    <property type="match status" value="1"/>
</dbReference>
<dbReference type="SUPFAM" id="SSF55008">
    <property type="entry name" value="HMA, heavy metal-associated domain"/>
    <property type="match status" value="1"/>
</dbReference>
<dbReference type="PATRIC" id="fig|1462.6.peg.2737"/>
<comment type="caution">
    <text evidence="3">The sequence shown here is derived from an EMBL/GenBank/DDBJ whole genome shotgun (WGS) entry which is preliminary data.</text>
</comment>
<dbReference type="InterPro" id="IPR006121">
    <property type="entry name" value="HMA_dom"/>
</dbReference>
<organism evidence="3 4">
    <name type="scientific">Geobacillus kaustophilus</name>
    <dbReference type="NCBI Taxonomy" id="1462"/>
    <lineage>
        <taxon>Bacteria</taxon>
        <taxon>Bacillati</taxon>
        <taxon>Bacillota</taxon>
        <taxon>Bacilli</taxon>
        <taxon>Bacillales</taxon>
        <taxon>Anoxybacillaceae</taxon>
        <taxon>Geobacillus</taxon>
        <taxon>Geobacillus thermoleovorans group</taxon>
    </lineage>
</organism>
<protein>
    <submittedName>
        <fullName evidence="3">Heavy-metal-associated domain protein</fullName>
    </submittedName>
</protein>
<dbReference type="EMBL" id="JYBP01000003">
    <property type="protein sequence ID" value="KJE26922.1"/>
    <property type="molecule type" value="Genomic_DNA"/>
</dbReference>
<dbReference type="RefSeq" id="WP_044732140.1">
    <property type="nucleotide sequence ID" value="NZ_JYBP01000003.1"/>
</dbReference>
<dbReference type="Proteomes" id="UP000032522">
    <property type="component" value="Unassembled WGS sequence"/>
</dbReference>